<dbReference type="InterPro" id="IPR011989">
    <property type="entry name" value="ARM-like"/>
</dbReference>
<feature type="domain" description="Tubulin-folding cofactor D ARM repeats" evidence="5">
    <location>
        <begin position="276"/>
        <end position="514"/>
    </location>
</feature>
<dbReference type="InterPro" id="IPR058033">
    <property type="entry name" value="ARM_TBCD_2nd"/>
</dbReference>
<feature type="domain" description="Tubulin-folding cofactor D C-terminal" evidence="4">
    <location>
        <begin position="860"/>
        <end position="1042"/>
    </location>
</feature>
<dbReference type="GO" id="GO:0000226">
    <property type="term" value="P:microtubule cytoskeleton organization"/>
    <property type="evidence" value="ECO:0007669"/>
    <property type="project" value="TreeGrafter"/>
</dbReference>
<dbReference type="GO" id="GO:0034333">
    <property type="term" value="P:adherens junction assembly"/>
    <property type="evidence" value="ECO:0007669"/>
    <property type="project" value="TreeGrafter"/>
</dbReference>
<dbReference type="GO" id="GO:0016328">
    <property type="term" value="C:lateral plasma membrane"/>
    <property type="evidence" value="ECO:0007669"/>
    <property type="project" value="TreeGrafter"/>
</dbReference>
<dbReference type="EMBL" id="HBUF01264002">
    <property type="protein sequence ID" value="CAG6683670.1"/>
    <property type="molecule type" value="Transcribed_RNA"/>
</dbReference>
<dbReference type="EMBL" id="HBUF01264003">
    <property type="protein sequence ID" value="CAG6683671.1"/>
    <property type="molecule type" value="Transcribed_RNA"/>
</dbReference>
<dbReference type="EMBL" id="HBUF01603180">
    <property type="protein sequence ID" value="CAG6776753.1"/>
    <property type="molecule type" value="Transcribed_RNA"/>
</dbReference>
<dbReference type="Gene3D" id="1.25.10.10">
    <property type="entry name" value="Leucine-rich Repeat Variant"/>
    <property type="match status" value="2"/>
</dbReference>
<dbReference type="EMBL" id="HBUF01264001">
    <property type="protein sequence ID" value="CAG6683669.1"/>
    <property type="molecule type" value="Transcribed_RNA"/>
</dbReference>
<dbReference type="GO" id="GO:0048487">
    <property type="term" value="F:beta-tubulin binding"/>
    <property type="evidence" value="ECO:0007669"/>
    <property type="project" value="InterPro"/>
</dbReference>
<name>A0A8D9B223_9HEMI</name>
<accession>A0A8D9B223</accession>
<reference evidence="6" key="1">
    <citation type="submission" date="2021-05" db="EMBL/GenBank/DDBJ databases">
        <authorList>
            <person name="Alioto T."/>
            <person name="Alioto T."/>
            <person name="Gomez Garrido J."/>
        </authorList>
    </citation>
    <scope>NUCLEOTIDE SEQUENCE</scope>
</reference>
<dbReference type="InterPro" id="IPR022577">
    <property type="entry name" value="TBCD_C"/>
</dbReference>
<dbReference type="SUPFAM" id="SSF48371">
    <property type="entry name" value="ARM repeat"/>
    <property type="match status" value="2"/>
</dbReference>
<organism evidence="6">
    <name type="scientific">Cacopsylla melanoneura</name>
    <dbReference type="NCBI Taxonomy" id="428564"/>
    <lineage>
        <taxon>Eukaryota</taxon>
        <taxon>Metazoa</taxon>
        <taxon>Ecdysozoa</taxon>
        <taxon>Arthropoda</taxon>
        <taxon>Hexapoda</taxon>
        <taxon>Insecta</taxon>
        <taxon>Pterygota</taxon>
        <taxon>Neoptera</taxon>
        <taxon>Paraneoptera</taxon>
        <taxon>Hemiptera</taxon>
        <taxon>Sternorrhyncha</taxon>
        <taxon>Psylloidea</taxon>
        <taxon>Psyllidae</taxon>
        <taxon>Psyllinae</taxon>
        <taxon>Cacopsylla</taxon>
    </lineage>
</organism>
<dbReference type="PANTHER" id="PTHR12658:SF0">
    <property type="entry name" value="TUBULIN-SPECIFIC CHAPERONE D"/>
    <property type="match status" value="1"/>
</dbReference>
<evidence type="ECO:0000259" key="4">
    <source>
        <dbReference type="Pfam" id="PF12612"/>
    </source>
</evidence>
<proteinExistence type="inferred from homology"/>
<dbReference type="InterPro" id="IPR033162">
    <property type="entry name" value="TBCD"/>
</dbReference>
<dbReference type="EMBL" id="HBUF01603181">
    <property type="protein sequence ID" value="CAG6776756.1"/>
    <property type="molecule type" value="Transcribed_RNA"/>
</dbReference>
<dbReference type="EMBL" id="HBUF01603182">
    <property type="protein sequence ID" value="CAG6776758.1"/>
    <property type="molecule type" value="Transcribed_RNA"/>
</dbReference>
<dbReference type="EMBL" id="HBUF01264004">
    <property type="protein sequence ID" value="CAG6683672.1"/>
    <property type="molecule type" value="Transcribed_RNA"/>
</dbReference>
<dbReference type="PANTHER" id="PTHR12658">
    <property type="entry name" value="BETA-TUBULIN COFACTOR D"/>
    <property type="match status" value="1"/>
</dbReference>
<dbReference type="GO" id="GO:0007023">
    <property type="term" value="P:post-chaperonin tubulin folding pathway"/>
    <property type="evidence" value="ECO:0007669"/>
    <property type="project" value="InterPro"/>
</dbReference>
<dbReference type="EMBL" id="HBUF01603178">
    <property type="protein sequence ID" value="CAG6776746.1"/>
    <property type="molecule type" value="Transcribed_RNA"/>
</dbReference>
<dbReference type="EMBL" id="HBUF01603179">
    <property type="protein sequence ID" value="CAG6776750.1"/>
    <property type="molecule type" value="Transcribed_RNA"/>
</dbReference>
<evidence type="ECO:0000256" key="1">
    <source>
        <dbReference type="ARBA" id="ARBA00006853"/>
    </source>
</evidence>
<dbReference type="Pfam" id="PF25767">
    <property type="entry name" value="ARM_TBCD_2nd"/>
    <property type="match status" value="1"/>
</dbReference>
<dbReference type="Pfam" id="PF12612">
    <property type="entry name" value="TFCD_C"/>
    <property type="match status" value="1"/>
</dbReference>
<dbReference type="GO" id="GO:0005096">
    <property type="term" value="F:GTPase activator activity"/>
    <property type="evidence" value="ECO:0007669"/>
    <property type="project" value="InterPro"/>
</dbReference>
<dbReference type="InterPro" id="IPR016024">
    <property type="entry name" value="ARM-type_fold"/>
</dbReference>
<keyword evidence="3" id="KW-0143">Chaperone</keyword>
<evidence type="ECO:0000256" key="2">
    <source>
        <dbReference type="ARBA" id="ARBA00015003"/>
    </source>
</evidence>
<dbReference type="Pfam" id="PF23579">
    <property type="entry name" value="ARM_TBCD"/>
    <property type="match status" value="1"/>
</dbReference>
<dbReference type="AlphaFoldDB" id="A0A8D9B223"/>
<dbReference type="GO" id="GO:0070830">
    <property type="term" value="P:bicellular tight junction assembly"/>
    <property type="evidence" value="ECO:0007669"/>
    <property type="project" value="TreeGrafter"/>
</dbReference>
<comment type="similarity">
    <text evidence="1">Belongs to the TBCD family.</text>
</comment>
<sequence length="1151" mass="131299">MDTKEENLEEGVFPGCTLEYFQEHKEVLELIKSVEIIIDDKSNYETSLQKFKFIMEQYREQAHLLDSHLEEILEEVIVRVRNVNADMNLKHTLFKYLYMIVSVRGYKVIVKKLPHEVGDLKPVLSMLEEQDSTDLENWQTRYCLLLWLSIIVKIPFDMSRFDTGESGDSSVMQRILTISQTYVLSHDSCNKIAAYLVSQFITRTDVKQVHLQPFLTWCTQYFLSGNSRDDFCKYGPLSALASILKFGKREDILPHSEFLLTTLTEAHINTDSYRLTRRYYVKLIQRLGLTFLKVQIAPWRYKRGNRILSVETNDKAKDRTQDLPTTETITQEEEEDFEVVPQVEEIINELFETLRDKDLTVRWSAAKGLGRVTNRLPKGLADDVIGNVLEYLSPREKDPAWHGACLALAELGKRGLLLPHRLPAAVTAILKALVYDEPKGYCSVGSYIRDAACYVCWAFARAYDHRTLEPFVQDIARGLLIVTCYDKEVNCRRAASAAYQELVGRQGGNLPHGIDILTRADYFSVGLRQSAYLDISVYIAQYDAYTRPFIQHLVARKVEHWDGEIRKLTTKTLPLLVPLDKEYFLNEVIDQLLIKIDSIDLNARHGATLSLGEVVRVLSELGCQIPDQTKDRIRDIVKNYRQKKQLQGLSGEMTRQACCYMIEQLCLADSHIISTDWIVLINESVQHEALSVRGQACEALPVLCSRQYAGDTTGSSFESLIQLYLSQLKSPNPVPREGHSKALGVLPPFMLLPHLPLIIEGLIECTHITPGTATWSFARKNAIEALHNIVDKLSGERIVLQFVPKLFECYLTGVEEYTKDSRGDIGRHTRQASMKALQGLLVTCTVLDPSVLTEDNVNNTMGALLKQAVERIDQLRAVAAEIFVALLHHEPTIPHLAHRQELLSIFKPETISSVTWSTEIDSFPLLSQVLACDTFTLPLLEGFIMSIGGITERLVKYSVKYFLAFVKSAPSSKLLQICNHILSLFKKYSSNDDLIIPMMLFLDKLLSSYVINNVLEESNFAFTDELFKLIKEELNGCRNLKKLKIGVEVYCQLLQFTSTRNDSLIRLLLFLTHPFAFLRKHASLRLYETLMIFSTELTEDGTLTEEDLDRSLKLLSETDWLECKDKEMLRSVRDQLGQIHGVKLPRMKPVQ</sequence>
<evidence type="ECO:0000259" key="5">
    <source>
        <dbReference type="Pfam" id="PF25767"/>
    </source>
</evidence>
<dbReference type="GO" id="GO:0007021">
    <property type="term" value="P:tubulin complex assembly"/>
    <property type="evidence" value="ECO:0007669"/>
    <property type="project" value="InterPro"/>
</dbReference>
<protein>
    <recommendedName>
        <fullName evidence="2">Tubulin-specific chaperone D</fullName>
    </recommendedName>
</protein>
<evidence type="ECO:0000256" key="3">
    <source>
        <dbReference type="ARBA" id="ARBA00023186"/>
    </source>
</evidence>
<evidence type="ECO:0000313" key="6">
    <source>
        <dbReference type="EMBL" id="CAG6776750.1"/>
    </source>
</evidence>